<gene>
    <name evidence="2" type="ORF">EZS28_044283</name>
</gene>
<reference evidence="2 3" key="1">
    <citation type="submission" date="2019-03" db="EMBL/GenBank/DDBJ databases">
        <title>Single cell metagenomics reveals metabolic interactions within the superorganism composed of flagellate Streblomastix strix and complex community of Bacteroidetes bacteria on its surface.</title>
        <authorList>
            <person name="Treitli S.C."/>
            <person name="Kolisko M."/>
            <person name="Husnik F."/>
            <person name="Keeling P."/>
            <person name="Hampl V."/>
        </authorList>
    </citation>
    <scope>NUCLEOTIDE SEQUENCE [LARGE SCALE GENOMIC DNA]</scope>
    <source>
        <strain evidence="2">ST1C</strain>
    </source>
</reference>
<organism evidence="2 3">
    <name type="scientific">Streblomastix strix</name>
    <dbReference type="NCBI Taxonomy" id="222440"/>
    <lineage>
        <taxon>Eukaryota</taxon>
        <taxon>Metamonada</taxon>
        <taxon>Preaxostyla</taxon>
        <taxon>Oxymonadida</taxon>
        <taxon>Streblomastigidae</taxon>
        <taxon>Streblomastix</taxon>
    </lineage>
</organism>
<dbReference type="Proteomes" id="UP000324800">
    <property type="component" value="Unassembled WGS sequence"/>
</dbReference>
<dbReference type="AlphaFoldDB" id="A0A5J4TQL7"/>
<keyword evidence="1" id="KW-0175">Coiled coil</keyword>
<feature type="coiled-coil region" evidence="1">
    <location>
        <begin position="35"/>
        <end position="62"/>
    </location>
</feature>
<protein>
    <submittedName>
        <fullName evidence="2">Uncharacterized protein</fullName>
    </submittedName>
</protein>
<accession>A0A5J4TQL7</accession>
<evidence type="ECO:0000256" key="1">
    <source>
        <dbReference type="SAM" id="Coils"/>
    </source>
</evidence>
<evidence type="ECO:0000313" key="3">
    <source>
        <dbReference type="Proteomes" id="UP000324800"/>
    </source>
</evidence>
<evidence type="ECO:0000313" key="2">
    <source>
        <dbReference type="EMBL" id="KAA6360189.1"/>
    </source>
</evidence>
<name>A0A5J4TQL7_9EUKA</name>
<dbReference type="EMBL" id="SNRW01027289">
    <property type="protein sequence ID" value="KAA6360189.1"/>
    <property type="molecule type" value="Genomic_DNA"/>
</dbReference>
<feature type="non-terminal residue" evidence="2">
    <location>
        <position position="1"/>
    </location>
</feature>
<proteinExistence type="predicted"/>
<comment type="caution">
    <text evidence="2">The sequence shown here is derived from an EMBL/GenBank/DDBJ whole genome shotgun (WGS) entry which is preliminary data.</text>
</comment>
<sequence length="79" mass="9183">CYHHLGPHFFLFYYETLPLGPLPPDPLLVYEVIHKKQIRKAIKKVQVQLRNLKVKSQRLKVKTNSESLVIDRSAGMGKK</sequence>